<dbReference type="RefSeq" id="WP_105421512.1">
    <property type="nucleotide sequence ID" value="NZ_PUIO01000058.1"/>
</dbReference>
<sequence length="311" mass="33072">MLVGPASLFVDDGDDFGVDQHGVGGLFDLGLLVSQLGDEGAVGRTGGAAEAVQRQQRLTIEHPDLADPPTGAGHQHQDAHDLLVAEPTALDRLPEQVHVAHDLGERGVVDDFLAALAHHPGTTALLPVSPQHGVVGTELQPSGFIENLCGGLAMVGHERVERFEAGDKGVDSLGREGLALVRAGLGDQAAHVAEEIQHERPDPGRVLAQPRRRDRVVAGDPVGEDLQRSPLGAGDRAPGQLPGLQGDFEIPLDGDPQPQRLELLEIDSVIAEWFVGAQRYPRIERRIPHLPPPPRALVVCGPQDFVAAPKR</sequence>
<gene>
    <name evidence="2" type="ORF">C5613_34690</name>
</gene>
<evidence type="ECO:0000313" key="2">
    <source>
        <dbReference type="EMBL" id="PQP17270.1"/>
    </source>
</evidence>
<dbReference type="AlphaFoldDB" id="A0A2S8IR83"/>
<protein>
    <submittedName>
        <fullName evidence="2">Uncharacterized protein</fullName>
    </submittedName>
</protein>
<proteinExistence type="predicted"/>
<reference evidence="3" key="1">
    <citation type="submission" date="2018-02" db="EMBL/GenBank/DDBJ databases">
        <title>Draft genome sequencing of Rhodococcus opacus KU647198.</title>
        <authorList>
            <person name="Zheng B.-X."/>
        </authorList>
    </citation>
    <scope>NUCLEOTIDE SEQUENCE [LARGE SCALE GENOMIC DNA]</scope>
    <source>
        <strain evidence="3">04-OD7</strain>
    </source>
</reference>
<evidence type="ECO:0000313" key="3">
    <source>
        <dbReference type="Proteomes" id="UP000239290"/>
    </source>
</evidence>
<organism evidence="2 3">
    <name type="scientific">Rhodococcus opacus</name>
    <name type="common">Nocardia opaca</name>
    <dbReference type="NCBI Taxonomy" id="37919"/>
    <lineage>
        <taxon>Bacteria</taxon>
        <taxon>Bacillati</taxon>
        <taxon>Actinomycetota</taxon>
        <taxon>Actinomycetes</taxon>
        <taxon>Mycobacteriales</taxon>
        <taxon>Nocardiaceae</taxon>
        <taxon>Rhodococcus</taxon>
    </lineage>
</organism>
<dbReference type="Proteomes" id="UP000239290">
    <property type="component" value="Unassembled WGS sequence"/>
</dbReference>
<feature type="region of interest" description="Disordered" evidence="1">
    <location>
        <begin position="197"/>
        <end position="238"/>
    </location>
</feature>
<accession>A0A2S8IR83</accession>
<comment type="caution">
    <text evidence="2">The sequence shown here is derived from an EMBL/GenBank/DDBJ whole genome shotgun (WGS) entry which is preliminary data.</text>
</comment>
<evidence type="ECO:0000256" key="1">
    <source>
        <dbReference type="SAM" id="MobiDB-lite"/>
    </source>
</evidence>
<dbReference type="EMBL" id="PUIO01000058">
    <property type="protein sequence ID" value="PQP17270.1"/>
    <property type="molecule type" value="Genomic_DNA"/>
</dbReference>
<name>A0A2S8IR83_RHOOP</name>